<reference evidence="1" key="1">
    <citation type="journal article" date="2015" name="Nature">
        <title>Complex archaea that bridge the gap between prokaryotes and eukaryotes.</title>
        <authorList>
            <person name="Spang A."/>
            <person name="Saw J.H."/>
            <person name="Jorgensen S.L."/>
            <person name="Zaremba-Niedzwiedzka K."/>
            <person name="Martijn J."/>
            <person name="Lind A.E."/>
            <person name="van Eijk R."/>
            <person name="Schleper C."/>
            <person name="Guy L."/>
            <person name="Ettema T.J."/>
        </authorList>
    </citation>
    <scope>NUCLEOTIDE SEQUENCE</scope>
</reference>
<evidence type="ECO:0000313" key="1">
    <source>
        <dbReference type="EMBL" id="KKN81124.1"/>
    </source>
</evidence>
<comment type="caution">
    <text evidence="1">The sequence shown here is derived from an EMBL/GenBank/DDBJ whole genome shotgun (WGS) entry which is preliminary data.</text>
</comment>
<sequence length="151" mass="16531">MAITFSLKGLGGTKAGAFHVDEIIHWDDKLIMGLVEADVVRGIRKATLEVERDAKALIRERGAEVHTVSAGEGVREPSLPGHPPHQVTGSLFRDVSHEFRNDGLTGVVGTDLPHGRWLEFGTSKMMARPWLRPALSGVMSRAETFFGNSKF</sequence>
<protein>
    <recommendedName>
        <fullName evidence="2">HK97 gp10 family phage protein</fullName>
    </recommendedName>
</protein>
<proteinExistence type="predicted"/>
<dbReference type="AlphaFoldDB" id="A0A0F9TP68"/>
<dbReference type="EMBL" id="LAZR01000220">
    <property type="protein sequence ID" value="KKN81124.1"/>
    <property type="molecule type" value="Genomic_DNA"/>
</dbReference>
<accession>A0A0F9TP68</accession>
<organism evidence="1">
    <name type="scientific">marine sediment metagenome</name>
    <dbReference type="NCBI Taxonomy" id="412755"/>
    <lineage>
        <taxon>unclassified sequences</taxon>
        <taxon>metagenomes</taxon>
        <taxon>ecological metagenomes</taxon>
    </lineage>
</organism>
<gene>
    <name evidence="1" type="ORF">LCGC14_0323430</name>
</gene>
<name>A0A0F9TP68_9ZZZZ</name>
<evidence type="ECO:0008006" key="2">
    <source>
        <dbReference type="Google" id="ProtNLM"/>
    </source>
</evidence>